<evidence type="ECO:0000313" key="2">
    <source>
        <dbReference type="Proteomes" id="UP001189429"/>
    </source>
</evidence>
<dbReference type="EMBL" id="CAUYUJ010003257">
    <property type="protein sequence ID" value="CAK0804541.1"/>
    <property type="molecule type" value="Genomic_DNA"/>
</dbReference>
<dbReference type="Proteomes" id="UP001189429">
    <property type="component" value="Unassembled WGS sequence"/>
</dbReference>
<evidence type="ECO:0000313" key="1">
    <source>
        <dbReference type="EMBL" id="CAK0804541.1"/>
    </source>
</evidence>
<keyword evidence="2" id="KW-1185">Reference proteome</keyword>
<reference evidence="1" key="1">
    <citation type="submission" date="2023-10" db="EMBL/GenBank/DDBJ databases">
        <authorList>
            <person name="Chen Y."/>
            <person name="Shah S."/>
            <person name="Dougan E. K."/>
            <person name="Thang M."/>
            <person name="Chan C."/>
        </authorList>
    </citation>
    <scope>NUCLEOTIDE SEQUENCE [LARGE SCALE GENOMIC DNA]</scope>
</reference>
<protein>
    <recommendedName>
        <fullName evidence="3">Phospholipase B-like</fullName>
    </recommendedName>
</protein>
<sequence>RLHASLPPATPLEEVLLRSVPAPGPALWPWQTEDHGWQRPARPTHGLLVDGEWVGAPGARVRPGSPAVRLCSVSEEPLPRGLRGAYRPAGMLNGRVFYAQDGSAGHDLGEDGYVGQLYVWYAEDRGQWVVSVPEHLGDSSIVRARVSSRAWWPWEAHLGSCTSPSALGALVPTAVAPPWEGSKFGYAARAPCWEAYDGEDFRPVPHLAIRMEVPSQCEAVGREGAQHPFLGAYDLAEMLGGRPYFVQRQPLLQDDSSPSMGKQAMLAAKRCFVIWYSEDSEHWVVTEDFRLLYDLLDSYHVSARAADTCWTPWEVAGRCWEVPDGSGGWVRDPELSIRPLR</sequence>
<proteinExistence type="predicted"/>
<gene>
    <name evidence="1" type="ORF">PCOR1329_LOCUS11305</name>
</gene>
<name>A0ABN9QIA4_9DINO</name>
<organism evidence="1 2">
    <name type="scientific">Prorocentrum cordatum</name>
    <dbReference type="NCBI Taxonomy" id="2364126"/>
    <lineage>
        <taxon>Eukaryota</taxon>
        <taxon>Sar</taxon>
        <taxon>Alveolata</taxon>
        <taxon>Dinophyceae</taxon>
        <taxon>Prorocentrales</taxon>
        <taxon>Prorocentraceae</taxon>
        <taxon>Prorocentrum</taxon>
    </lineage>
</organism>
<comment type="caution">
    <text evidence="1">The sequence shown here is derived from an EMBL/GenBank/DDBJ whole genome shotgun (WGS) entry which is preliminary data.</text>
</comment>
<evidence type="ECO:0008006" key="3">
    <source>
        <dbReference type="Google" id="ProtNLM"/>
    </source>
</evidence>
<feature type="non-terminal residue" evidence="1">
    <location>
        <position position="1"/>
    </location>
</feature>
<accession>A0ABN9QIA4</accession>